<reference evidence="4" key="1">
    <citation type="submission" date="2025-08" db="UniProtKB">
        <authorList>
            <consortium name="RefSeq"/>
        </authorList>
    </citation>
    <scope>IDENTIFICATION</scope>
</reference>
<keyword evidence="1" id="KW-0175">Coiled coil</keyword>
<evidence type="ECO:0000313" key="3">
    <source>
        <dbReference type="Proteomes" id="UP000515161"/>
    </source>
</evidence>
<feature type="region of interest" description="Disordered" evidence="2">
    <location>
        <begin position="195"/>
        <end position="215"/>
    </location>
</feature>
<evidence type="ECO:0000256" key="1">
    <source>
        <dbReference type="SAM" id="Coils"/>
    </source>
</evidence>
<sequence length="322" mass="38500">MTRGKKSDQREEPDDGVARPGTDQGATAVKPGGKFEELTEMMMSFMQSQTARDKQEECRLRSMEQQFTRIQEQVSLIKEERRLRRQNGRLAEELDCINVWYGDQTQRKKKVMQLIKEYRMELREQDRQKQQKEAKHIMERQQLERRRQAELSAQKARKEEEKSKREELVKILEENNRQMKSELERAAAEKLEKVNSSLQRHLQRSTEEKEERQRELTGMKGQIATLMQVLQFRADPAQLERKLYSSERRLKQTQSDKIKLQLRVEELQHKYEAKGNQIPKREKEKLLFDITPPSEETMLHKGKQKHRAEWRPMEEAKILKTL</sequence>
<keyword evidence="3" id="KW-1185">Reference proteome</keyword>
<dbReference type="RefSeq" id="XP_034073568.1">
    <property type="nucleotide sequence ID" value="XM_034217677.1"/>
</dbReference>
<evidence type="ECO:0000313" key="4">
    <source>
        <dbReference type="RefSeq" id="XP_034073568.1"/>
    </source>
</evidence>
<gene>
    <name evidence="4" type="primary">LOC117547146</name>
</gene>
<dbReference type="Proteomes" id="UP000515161">
    <property type="component" value="Unplaced"/>
</dbReference>
<dbReference type="KEGG" id="gacu:117547146"/>
<accession>A0A6P8U9R3</accession>
<name>A0A6P8U9R3_GYMAC</name>
<feature type="region of interest" description="Disordered" evidence="2">
    <location>
        <begin position="290"/>
        <end position="310"/>
    </location>
</feature>
<dbReference type="InParanoid" id="A0A6P8U9R3"/>
<feature type="region of interest" description="Disordered" evidence="2">
    <location>
        <begin position="123"/>
        <end position="163"/>
    </location>
</feature>
<feature type="compositionally biased region" description="Basic and acidic residues" evidence="2">
    <location>
        <begin position="1"/>
        <end position="10"/>
    </location>
</feature>
<feature type="coiled-coil region" evidence="1">
    <location>
        <begin position="250"/>
        <end position="277"/>
    </location>
</feature>
<feature type="region of interest" description="Disordered" evidence="2">
    <location>
        <begin position="1"/>
        <end position="31"/>
    </location>
</feature>
<evidence type="ECO:0000256" key="2">
    <source>
        <dbReference type="SAM" id="MobiDB-lite"/>
    </source>
</evidence>
<protein>
    <submittedName>
        <fullName evidence="4">Inner centromere protein A-like</fullName>
    </submittedName>
</protein>
<feature type="compositionally biased region" description="Basic and acidic residues" evidence="2">
    <location>
        <begin position="123"/>
        <end position="149"/>
    </location>
</feature>
<organism evidence="3 4">
    <name type="scientific">Gymnodraco acuticeps</name>
    <name type="common">Antarctic dragonfish</name>
    <dbReference type="NCBI Taxonomy" id="8218"/>
    <lineage>
        <taxon>Eukaryota</taxon>
        <taxon>Metazoa</taxon>
        <taxon>Chordata</taxon>
        <taxon>Craniata</taxon>
        <taxon>Vertebrata</taxon>
        <taxon>Euteleostomi</taxon>
        <taxon>Actinopterygii</taxon>
        <taxon>Neopterygii</taxon>
        <taxon>Teleostei</taxon>
        <taxon>Neoteleostei</taxon>
        <taxon>Acanthomorphata</taxon>
        <taxon>Eupercaria</taxon>
        <taxon>Perciformes</taxon>
        <taxon>Notothenioidei</taxon>
        <taxon>Bathydraconidae</taxon>
        <taxon>Gymnodraco</taxon>
    </lineage>
</organism>
<dbReference type="GeneID" id="117547146"/>
<dbReference type="AlphaFoldDB" id="A0A6P8U9R3"/>
<feature type="compositionally biased region" description="Basic and acidic residues" evidence="2">
    <location>
        <begin position="204"/>
        <end position="215"/>
    </location>
</feature>
<proteinExistence type="predicted"/>
<dbReference type="OrthoDB" id="10536424at2759"/>